<organism evidence="4 5">
    <name type="scientific">Faecalibacter macacae</name>
    <dbReference type="NCBI Taxonomy" id="1859289"/>
    <lineage>
        <taxon>Bacteria</taxon>
        <taxon>Pseudomonadati</taxon>
        <taxon>Bacteroidota</taxon>
        <taxon>Flavobacteriia</taxon>
        <taxon>Flavobacteriales</taxon>
        <taxon>Weeksellaceae</taxon>
        <taxon>Faecalibacter</taxon>
    </lineage>
</organism>
<protein>
    <submittedName>
        <fullName evidence="4">Glycosyltransferase</fullName>
    </submittedName>
</protein>
<evidence type="ECO:0000259" key="2">
    <source>
        <dbReference type="Pfam" id="PF00535"/>
    </source>
</evidence>
<sequence length="274" mass="31646">MFIFVDMKINTSLVLSTYNWPEALELVLKSIAKQTTLPDEVVIADDGSKEETKNLIDSIKTTFPIPIKHIWHEDNGNRKAIIMNKAIAQASSEYIISIDGDVILHPNFVADHLMMVEKNVYLYGSRVNIQEKALHDLFATKNIKFNLFSKGIKKRGRTIHLPFLAKNQKKHTNYSSKMRGCNFSFWKDDFVKVNGYNEEFSGWGREDSELVLRMHNAGIEAKRLKFAGIVYHIYHHEQSKSFLDRNDKIQQQTIHQKLTFAEKGINQYLTPLDS</sequence>
<name>A0A3L9MF73_9FLAO</name>
<dbReference type="InterPro" id="IPR001173">
    <property type="entry name" value="Glyco_trans_2-like"/>
</dbReference>
<accession>A0A3L9MF73</accession>
<dbReference type="PANTHER" id="PTHR43685">
    <property type="entry name" value="GLYCOSYLTRANSFERASE"/>
    <property type="match status" value="1"/>
</dbReference>
<evidence type="ECO:0000313" key="5">
    <source>
        <dbReference type="Proteomes" id="UP000275348"/>
    </source>
</evidence>
<keyword evidence="1" id="KW-0808">Transferase</keyword>
<dbReference type="Pfam" id="PF00535">
    <property type="entry name" value="Glycos_transf_2"/>
    <property type="match status" value="1"/>
</dbReference>
<feature type="domain" description="Glycosyltransferase 2-like" evidence="2">
    <location>
        <begin position="12"/>
        <end position="144"/>
    </location>
</feature>
<reference evidence="4 5" key="1">
    <citation type="submission" date="2018-10" db="EMBL/GenBank/DDBJ databases">
        <authorList>
            <person name="Chen X."/>
        </authorList>
    </citation>
    <scope>NUCLEOTIDE SEQUENCE [LARGE SCALE GENOMIC DNA]</scope>
    <source>
        <strain evidence="4 5">YIM 102668</strain>
    </source>
</reference>
<dbReference type="SUPFAM" id="SSF53448">
    <property type="entry name" value="Nucleotide-diphospho-sugar transferases"/>
    <property type="match status" value="1"/>
</dbReference>
<gene>
    <name evidence="4" type="ORF">EAH69_05390</name>
</gene>
<evidence type="ECO:0000259" key="3">
    <source>
        <dbReference type="Pfam" id="PF02709"/>
    </source>
</evidence>
<keyword evidence="5" id="KW-1185">Reference proteome</keyword>
<proteinExistence type="predicted"/>
<dbReference type="Gene3D" id="3.90.550.10">
    <property type="entry name" value="Spore Coat Polysaccharide Biosynthesis Protein SpsA, Chain A"/>
    <property type="match status" value="1"/>
</dbReference>
<dbReference type="InterPro" id="IPR050834">
    <property type="entry name" value="Glycosyltransf_2"/>
</dbReference>
<comment type="caution">
    <text evidence="4">The sequence shown here is derived from an EMBL/GenBank/DDBJ whole genome shotgun (WGS) entry which is preliminary data.</text>
</comment>
<dbReference type="PANTHER" id="PTHR43685:SF3">
    <property type="entry name" value="SLR2126 PROTEIN"/>
    <property type="match status" value="1"/>
</dbReference>
<dbReference type="InterPro" id="IPR027791">
    <property type="entry name" value="Galactosyl_T_C"/>
</dbReference>
<feature type="domain" description="Galactosyltransferase C-terminal" evidence="3">
    <location>
        <begin position="170"/>
        <end position="236"/>
    </location>
</feature>
<evidence type="ECO:0000256" key="1">
    <source>
        <dbReference type="ARBA" id="ARBA00022679"/>
    </source>
</evidence>
<dbReference type="GO" id="GO:0016740">
    <property type="term" value="F:transferase activity"/>
    <property type="evidence" value="ECO:0007669"/>
    <property type="project" value="UniProtKB-KW"/>
</dbReference>
<dbReference type="CDD" id="cd06420">
    <property type="entry name" value="GT2_Chondriotin_Pol_N"/>
    <property type="match status" value="1"/>
</dbReference>
<evidence type="ECO:0000313" key="4">
    <source>
        <dbReference type="EMBL" id="RLZ11475.1"/>
    </source>
</evidence>
<dbReference type="Pfam" id="PF02709">
    <property type="entry name" value="Glyco_transf_7C"/>
    <property type="match status" value="1"/>
</dbReference>
<dbReference type="AlphaFoldDB" id="A0A3L9MF73"/>
<dbReference type="EMBL" id="RDOJ01000005">
    <property type="protein sequence ID" value="RLZ11475.1"/>
    <property type="molecule type" value="Genomic_DNA"/>
</dbReference>
<dbReference type="InterPro" id="IPR029044">
    <property type="entry name" value="Nucleotide-diphossugar_trans"/>
</dbReference>
<dbReference type="Proteomes" id="UP000275348">
    <property type="component" value="Unassembled WGS sequence"/>
</dbReference>
<dbReference type="OrthoDB" id="9801954at2"/>